<evidence type="ECO:0000313" key="2">
    <source>
        <dbReference type="EMBL" id="PMD52689.1"/>
    </source>
</evidence>
<name>A0A2J6SPK3_9HELO</name>
<feature type="compositionally biased region" description="Acidic residues" evidence="1">
    <location>
        <begin position="826"/>
        <end position="840"/>
    </location>
</feature>
<feature type="compositionally biased region" description="Basic residues" evidence="1">
    <location>
        <begin position="762"/>
        <end position="772"/>
    </location>
</feature>
<feature type="compositionally biased region" description="Polar residues" evidence="1">
    <location>
        <begin position="747"/>
        <end position="761"/>
    </location>
</feature>
<reference evidence="2 3" key="1">
    <citation type="submission" date="2016-04" db="EMBL/GenBank/DDBJ databases">
        <title>A degradative enzymes factory behind the ericoid mycorrhizal symbiosis.</title>
        <authorList>
            <consortium name="DOE Joint Genome Institute"/>
            <person name="Martino E."/>
            <person name="Morin E."/>
            <person name="Grelet G."/>
            <person name="Kuo A."/>
            <person name="Kohler A."/>
            <person name="Daghino S."/>
            <person name="Barry K."/>
            <person name="Choi C."/>
            <person name="Cichocki N."/>
            <person name="Clum A."/>
            <person name="Copeland A."/>
            <person name="Hainaut M."/>
            <person name="Haridas S."/>
            <person name="Labutti K."/>
            <person name="Lindquist E."/>
            <person name="Lipzen A."/>
            <person name="Khouja H.-R."/>
            <person name="Murat C."/>
            <person name="Ohm R."/>
            <person name="Olson A."/>
            <person name="Spatafora J."/>
            <person name="Veneault-Fourrey C."/>
            <person name="Henrissat B."/>
            <person name="Grigoriev I."/>
            <person name="Martin F."/>
            <person name="Perotto S."/>
        </authorList>
    </citation>
    <scope>NUCLEOTIDE SEQUENCE [LARGE SCALE GENOMIC DNA]</scope>
    <source>
        <strain evidence="2 3">E</strain>
    </source>
</reference>
<protein>
    <submittedName>
        <fullName evidence="2">Uncharacterized protein</fullName>
    </submittedName>
</protein>
<keyword evidence="3" id="KW-1185">Reference proteome</keyword>
<dbReference type="GeneID" id="36591970"/>
<proteinExistence type="predicted"/>
<organism evidence="2 3">
    <name type="scientific">Hyaloscypha bicolor E</name>
    <dbReference type="NCBI Taxonomy" id="1095630"/>
    <lineage>
        <taxon>Eukaryota</taxon>
        <taxon>Fungi</taxon>
        <taxon>Dikarya</taxon>
        <taxon>Ascomycota</taxon>
        <taxon>Pezizomycotina</taxon>
        <taxon>Leotiomycetes</taxon>
        <taxon>Helotiales</taxon>
        <taxon>Hyaloscyphaceae</taxon>
        <taxon>Hyaloscypha</taxon>
        <taxon>Hyaloscypha bicolor</taxon>
    </lineage>
</organism>
<gene>
    <name evidence="2" type="ORF">K444DRAFT_635654</name>
</gene>
<dbReference type="Proteomes" id="UP000235371">
    <property type="component" value="Unassembled WGS sequence"/>
</dbReference>
<feature type="region of interest" description="Disordered" evidence="1">
    <location>
        <begin position="696"/>
        <end position="725"/>
    </location>
</feature>
<feature type="compositionally biased region" description="Low complexity" evidence="1">
    <location>
        <begin position="849"/>
        <end position="868"/>
    </location>
</feature>
<sequence length="882" mass="95749">MPNWKSYESSVRLLSAILAAHPGLKLDYNEVARFWGDGVKYKSCWDRCSLMHKNAKLLRDAVEAGLDPFKVELIDAPSKVQDIAARFGSDCTASALENRFRPLKRDAKLINDSIAKGIDPKTLPIGAETKGAGFPKGVRRVSPNTSKHFTHFLTFWDFEQHSSKKKSLLICSAEIARYFGSDATKSAIESVWKRQVRPGVKAITDALDQGGDPKDVNLLGTFWTGGKGASEIAKCYGTNCTKFGLDNHFKRDIRPNVKSIRDALARGDDPKDLTMMENVRDGKIGKEIVKFYGSRLTKPSLMHHLGRDISPNTKLLKEAVGRGEDPDSVILIEGVRSDRAGKEIAKCFDLELKSGALQKHFVRNITPNVKLVQEARARGENPVGVILIENVRDGKPGKRGLSMSAVSEAAIGIPAEIARCFGKSATAKSIMNIFDRTVRPDVKLILETLKAGGDPEKISLAGIAKISGGSKEIARCLDPELKPGTLNQHFNRNINPNVKLIKDALAKGKSPMGVTLCFGSDATAGGIKFQFATRIKADVNLIKNARANGIDCKGIMLSGANEGSNCGNEISSIMGSDTTPNGIKFQFTDRFRPIAKRQLDMKAAGLDPKDVNLDSVKGKGAQGQGVLDTLSIARFPCQHDFFISASTSAATAPQVAHKMAKFIGSDCTKGALEWQFRRYKAGAKLQMAAVAAGQDPKNINVDVNPQGKPDGKGSGGTNSIAREYGEGVTGKAVSTYFERARKDPSWNRANTTEENGSAKKNQTPRKRKAPAKKMKDEGDDDEEDTGSNFDETPTKKKATLHKVQSGRVKKPSPRSRVVPSSYAELSENDEEDGAVNEESMENGSDGFVDNGYHNGNGNGNADDGMNGYDDQEGLYYDVEEEA</sequence>
<dbReference type="AlphaFoldDB" id="A0A2J6SPK3"/>
<feature type="region of interest" description="Disordered" evidence="1">
    <location>
        <begin position="739"/>
        <end position="871"/>
    </location>
</feature>
<dbReference type="RefSeq" id="XP_024729593.1">
    <property type="nucleotide sequence ID" value="XM_024883893.1"/>
</dbReference>
<evidence type="ECO:0000256" key="1">
    <source>
        <dbReference type="SAM" id="MobiDB-lite"/>
    </source>
</evidence>
<accession>A0A2J6SPK3</accession>
<dbReference type="InParanoid" id="A0A2J6SPK3"/>
<dbReference type="EMBL" id="KZ613895">
    <property type="protein sequence ID" value="PMD52689.1"/>
    <property type="molecule type" value="Genomic_DNA"/>
</dbReference>
<evidence type="ECO:0000313" key="3">
    <source>
        <dbReference type="Proteomes" id="UP000235371"/>
    </source>
</evidence>
<dbReference type="OrthoDB" id="4828117at2759"/>